<evidence type="ECO:0000313" key="2">
    <source>
        <dbReference type="EMBL" id="GGG09272.1"/>
    </source>
</evidence>
<dbReference type="SUPFAM" id="SSF81301">
    <property type="entry name" value="Nucleotidyltransferase"/>
    <property type="match status" value="1"/>
</dbReference>
<evidence type="ECO:0000259" key="1">
    <source>
        <dbReference type="SMART" id="SM00954"/>
    </source>
</evidence>
<dbReference type="RefSeq" id="WP_188500645.1">
    <property type="nucleotide sequence ID" value="NZ_BMFP01000002.1"/>
</dbReference>
<evidence type="ECO:0000313" key="3">
    <source>
        <dbReference type="Proteomes" id="UP000634043"/>
    </source>
</evidence>
<dbReference type="EMBL" id="BMFP01000002">
    <property type="protein sequence ID" value="GGG09272.1"/>
    <property type="molecule type" value="Genomic_DNA"/>
</dbReference>
<dbReference type="CDD" id="cd05399">
    <property type="entry name" value="NT_Rel-Spo_like"/>
    <property type="match status" value="1"/>
</dbReference>
<dbReference type="SMART" id="SM00954">
    <property type="entry name" value="RelA_SpoT"/>
    <property type="match status" value="1"/>
</dbReference>
<gene>
    <name evidence="2" type="ORF">GCM10011323_12250</name>
</gene>
<dbReference type="Proteomes" id="UP000634043">
    <property type="component" value="Unassembled WGS sequence"/>
</dbReference>
<organism evidence="2 3">
    <name type="scientific">Pontibacter amylolyticus</name>
    <dbReference type="NCBI Taxonomy" id="1424080"/>
    <lineage>
        <taxon>Bacteria</taxon>
        <taxon>Pseudomonadati</taxon>
        <taxon>Bacteroidota</taxon>
        <taxon>Cytophagia</taxon>
        <taxon>Cytophagales</taxon>
        <taxon>Hymenobacteraceae</taxon>
        <taxon>Pontibacter</taxon>
    </lineage>
</organism>
<name>A0ABQ1W292_9BACT</name>
<dbReference type="PANTHER" id="PTHR41773:SF1">
    <property type="entry name" value="RELA_SPOT DOMAIN-CONTAINING PROTEIN"/>
    <property type="match status" value="1"/>
</dbReference>
<comment type="caution">
    <text evidence="2">The sequence shown here is derived from an EMBL/GenBank/DDBJ whole genome shotgun (WGS) entry which is preliminary data.</text>
</comment>
<dbReference type="PANTHER" id="PTHR41773">
    <property type="entry name" value="GTP PYROPHOSPHATASE-RELATED"/>
    <property type="match status" value="1"/>
</dbReference>
<reference evidence="3" key="1">
    <citation type="journal article" date="2019" name="Int. J. Syst. Evol. Microbiol.">
        <title>The Global Catalogue of Microorganisms (GCM) 10K type strain sequencing project: providing services to taxonomists for standard genome sequencing and annotation.</title>
        <authorList>
            <consortium name="The Broad Institute Genomics Platform"/>
            <consortium name="The Broad Institute Genome Sequencing Center for Infectious Disease"/>
            <person name="Wu L."/>
            <person name="Ma J."/>
        </authorList>
    </citation>
    <scope>NUCLEOTIDE SEQUENCE [LARGE SCALE GENOMIC DNA]</scope>
    <source>
        <strain evidence="3">CGMCC 1.12749</strain>
    </source>
</reference>
<proteinExistence type="predicted"/>
<keyword evidence="3" id="KW-1185">Reference proteome</keyword>
<dbReference type="InterPro" id="IPR043519">
    <property type="entry name" value="NT_sf"/>
</dbReference>
<accession>A0ABQ1W292</accession>
<sequence length="287" mass="33428">MTSHNQPNESQSAAILTSLGIAEEEWRVQGIAPETLVAIYHDFIQRKTELLEIAALTSRSLQYLPDVHAVRYRVKDPLHLLRKVIRKKTEYPDRTIDEHNYVDWINDLAGLRVLYLYKESWQKIGQLIQDKWELKRPPIAYISAGEAESVANLFAATGCDIRLHGHGYRAVHFVIRTQPNRQRYFVEIQLRTLFEEGWSEIDHTIRYPDQSCNAIIRELLTILNRLTGQSDQLASFIRAVFNTVYTSKQIPEKEQSKLFAQLQALSISRTEKRRLQEQIERMLKTAK</sequence>
<dbReference type="Gene3D" id="3.30.460.10">
    <property type="entry name" value="Beta Polymerase, domain 2"/>
    <property type="match status" value="1"/>
</dbReference>
<dbReference type="Pfam" id="PF04607">
    <property type="entry name" value="RelA_SpoT"/>
    <property type="match status" value="1"/>
</dbReference>
<dbReference type="InterPro" id="IPR007685">
    <property type="entry name" value="RelA_SpoT"/>
</dbReference>
<feature type="domain" description="RelA/SpoT" evidence="1">
    <location>
        <begin position="72"/>
        <end position="213"/>
    </location>
</feature>
<protein>
    <submittedName>
        <fullName evidence="2">GTP pyrophosphokinase</fullName>
    </submittedName>
</protein>